<keyword evidence="6" id="KW-1015">Disulfide bond</keyword>
<dbReference type="Pfam" id="PF07686">
    <property type="entry name" value="V-set"/>
    <property type="match status" value="1"/>
</dbReference>
<dbReference type="GeneTree" id="ENSGT00940000161609"/>
<evidence type="ECO:0000256" key="4">
    <source>
        <dbReference type="ARBA" id="ARBA00022989"/>
    </source>
</evidence>
<evidence type="ECO:0000256" key="8">
    <source>
        <dbReference type="ARBA" id="ARBA00023319"/>
    </source>
</evidence>
<sequence>MSNGLAALDTISQTVVRGVVDQAIKLPCTYPVRNSYDLTDMCWGRGSCPNSKCSNEILRTDGRRVISRNSYRYQLRGSVTWGDVSLTITGLNERDKGLYCCRIEVPGWFNDIKITLDLQVNRGEWNYYPLPIFPIL</sequence>
<reference evidence="11 12" key="1">
    <citation type="journal article" date="2019" name="Proc. Natl. Acad. Sci. U.S.A.">
        <title>Regulatory changes in pterin and carotenoid genes underlie balanced color polymorphisms in the wall lizard.</title>
        <authorList>
            <person name="Andrade P."/>
            <person name="Pinho C."/>
            <person name="Perez I de Lanuza G."/>
            <person name="Afonso S."/>
            <person name="Brejcha J."/>
            <person name="Rubin C.J."/>
            <person name="Wallerman O."/>
            <person name="Pereira P."/>
            <person name="Sabatino S.J."/>
            <person name="Bellati A."/>
            <person name="Pellitteri-Rosa D."/>
            <person name="Bosakova Z."/>
            <person name="Bunikis I."/>
            <person name="Carretero M.A."/>
            <person name="Feiner N."/>
            <person name="Marsik P."/>
            <person name="Pauperio F."/>
            <person name="Salvi D."/>
            <person name="Soler L."/>
            <person name="While G.M."/>
            <person name="Uller T."/>
            <person name="Font E."/>
            <person name="Andersson L."/>
            <person name="Carneiro M."/>
        </authorList>
    </citation>
    <scope>NUCLEOTIDE SEQUENCE</scope>
</reference>
<dbReference type="InterPro" id="IPR036179">
    <property type="entry name" value="Ig-like_dom_sf"/>
</dbReference>
<organism evidence="11 12">
    <name type="scientific">Podarcis muralis</name>
    <name type="common">Wall lizard</name>
    <name type="synonym">Lacerta muralis</name>
    <dbReference type="NCBI Taxonomy" id="64176"/>
    <lineage>
        <taxon>Eukaryota</taxon>
        <taxon>Metazoa</taxon>
        <taxon>Chordata</taxon>
        <taxon>Craniata</taxon>
        <taxon>Vertebrata</taxon>
        <taxon>Euteleostomi</taxon>
        <taxon>Lepidosauria</taxon>
        <taxon>Squamata</taxon>
        <taxon>Bifurcata</taxon>
        <taxon>Unidentata</taxon>
        <taxon>Episquamata</taxon>
        <taxon>Laterata</taxon>
        <taxon>Lacertibaenia</taxon>
        <taxon>Lacertidae</taxon>
        <taxon>Podarcis</taxon>
    </lineage>
</organism>
<keyword evidence="3" id="KW-0732">Signal</keyword>
<dbReference type="InterPro" id="IPR013783">
    <property type="entry name" value="Ig-like_fold"/>
</dbReference>
<dbReference type="PANTHER" id="PTHR46608">
    <property type="entry name" value="T-CELL IMMUNOGLOBULIN AND MUCIN DOMAIN-CONTAINING PROTEIN 4"/>
    <property type="match status" value="1"/>
</dbReference>
<dbReference type="GO" id="GO:0060097">
    <property type="term" value="P:cytoskeletal rearrangement involved in phagocytosis, engulfment"/>
    <property type="evidence" value="ECO:0007669"/>
    <property type="project" value="TreeGrafter"/>
</dbReference>
<dbReference type="GO" id="GO:0043277">
    <property type="term" value="P:apoptotic cell clearance"/>
    <property type="evidence" value="ECO:0007669"/>
    <property type="project" value="TreeGrafter"/>
</dbReference>
<evidence type="ECO:0000256" key="7">
    <source>
        <dbReference type="ARBA" id="ARBA00023180"/>
    </source>
</evidence>
<keyword evidence="4" id="KW-1133">Transmembrane helix</keyword>
<dbReference type="GO" id="GO:0001786">
    <property type="term" value="F:phosphatidylserine binding"/>
    <property type="evidence" value="ECO:0007669"/>
    <property type="project" value="TreeGrafter"/>
</dbReference>
<accession>A0A670IIM6</accession>
<reference evidence="11" key="2">
    <citation type="submission" date="2025-08" db="UniProtKB">
        <authorList>
            <consortium name="Ensembl"/>
        </authorList>
    </citation>
    <scope>IDENTIFICATION</scope>
</reference>
<dbReference type="SUPFAM" id="SSF48726">
    <property type="entry name" value="Immunoglobulin"/>
    <property type="match status" value="1"/>
</dbReference>
<dbReference type="AlphaFoldDB" id="A0A670IIM6"/>
<evidence type="ECO:0000313" key="11">
    <source>
        <dbReference type="Ensembl" id="ENSPMRP00000011406.1"/>
    </source>
</evidence>
<evidence type="ECO:0000256" key="6">
    <source>
        <dbReference type="ARBA" id="ARBA00023157"/>
    </source>
</evidence>
<dbReference type="FunFam" id="2.60.40.10:FF:000774">
    <property type="entry name" value="Hepatitis A virus cellular receptor 1"/>
    <property type="match status" value="1"/>
</dbReference>
<evidence type="ECO:0000256" key="2">
    <source>
        <dbReference type="ARBA" id="ARBA00022692"/>
    </source>
</evidence>
<evidence type="ECO:0000313" key="12">
    <source>
        <dbReference type="Proteomes" id="UP000472272"/>
    </source>
</evidence>
<name>A0A670IIM6_PODMU</name>
<evidence type="ECO:0000256" key="5">
    <source>
        <dbReference type="ARBA" id="ARBA00023136"/>
    </source>
</evidence>
<dbReference type="PANTHER" id="PTHR46608:SF3">
    <property type="entry name" value="T-CELL IMMUNOGLOBULIN AND MUCIN DOMAIN-CONTAINING PROTEIN 4"/>
    <property type="match status" value="1"/>
</dbReference>
<keyword evidence="8" id="KW-0393">Immunoglobulin domain</keyword>
<proteinExistence type="inferred from homology"/>
<dbReference type="Ensembl" id="ENSPMRT00000012181.1">
    <property type="protein sequence ID" value="ENSPMRP00000011406.1"/>
    <property type="gene ID" value="ENSPMRG00000007636.1"/>
</dbReference>
<keyword evidence="12" id="KW-1185">Reference proteome</keyword>
<evidence type="ECO:0000256" key="1">
    <source>
        <dbReference type="ARBA" id="ARBA00004479"/>
    </source>
</evidence>
<feature type="domain" description="Immunoglobulin V-set" evidence="10">
    <location>
        <begin position="12"/>
        <end position="105"/>
    </location>
</feature>
<dbReference type="Proteomes" id="UP000472272">
    <property type="component" value="Chromosome 2"/>
</dbReference>
<dbReference type="GO" id="GO:0016020">
    <property type="term" value="C:membrane"/>
    <property type="evidence" value="ECO:0007669"/>
    <property type="project" value="UniProtKB-SubCell"/>
</dbReference>
<keyword evidence="7" id="KW-0325">Glycoprotein</keyword>
<comment type="similarity">
    <text evidence="9">Belongs to the immunoglobulin superfamily. TIM family.</text>
</comment>
<evidence type="ECO:0000256" key="9">
    <source>
        <dbReference type="ARBA" id="ARBA00038203"/>
    </source>
</evidence>
<dbReference type="InterPro" id="IPR013106">
    <property type="entry name" value="Ig_V-set"/>
</dbReference>
<comment type="subcellular location">
    <subcellularLocation>
        <location evidence="1">Membrane</location>
        <topology evidence="1">Single-pass type I membrane protein</topology>
    </subcellularLocation>
</comment>
<keyword evidence="2" id="KW-0812">Transmembrane</keyword>
<dbReference type="Gene3D" id="2.60.40.10">
    <property type="entry name" value="Immunoglobulins"/>
    <property type="match status" value="1"/>
</dbReference>
<evidence type="ECO:0000256" key="3">
    <source>
        <dbReference type="ARBA" id="ARBA00022729"/>
    </source>
</evidence>
<reference evidence="11" key="3">
    <citation type="submission" date="2025-09" db="UniProtKB">
        <authorList>
            <consortium name="Ensembl"/>
        </authorList>
    </citation>
    <scope>IDENTIFICATION</scope>
</reference>
<evidence type="ECO:0000259" key="10">
    <source>
        <dbReference type="Pfam" id="PF07686"/>
    </source>
</evidence>
<protein>
    <recommendedName>
        <fullName evidence="10">Immunoglobulin V-set domain-containing protein</fullName>
    </recommendedName>
</protein>
<dbReference type="OMA" id="ILHTNGR"/>
<keyword evidence="5" id="KW-0472">Membrane</keyword>